<dbReference type="AlphaFoldDB" id="A0A0G4IU95"/>
<dbReference type="OMA" id="QLPMKKW"/>
<dbReference type="InterPro" id="IPR014001">
    <property type="entry name" value="Helicase_ATP-bd"/>
</dbReference>
<evidence type="ECO:0000256" key="9">
    <source>
        <dbReference type="SAM" id="Coils"/>
    </source>
</evidence>
<dbReference type="GO" id="GO:0005524">
    <property type="term" value="F:ATP binding"/>
    <property type="evidence" value="ECO:0007669"/>
    <property type="project" value="UniProtKB-KW"/>
</dbReference>
<dbReference type="FunFam" id="3.40.50.300:FF:000079">
    <property type="entry name" value="probable ATP-dependent RNA helicase DDX17"/>
    <property type="match status" value="1"/>
</dbReference>
<dbReference type="InterPro" id="IPR014014">
    <property type="entry name" value="RNA_helicase_DEAD_Q_motif"/>
</dbReference>
<name>A0A0G4IU95_PLABS</name>
<dbReference type="PROSITE" id="PS51194">
    <property type="entry name" value="HELICASE_CTER"/>
    <property type="match status" value="1"/>
</dbReference>
<dbReference type="Pfam" id="PF23469">
    <property type="entry name" value="KH_12"/>
    <property type="match status" value="1"/>
</dbReference>
<dbReference type="STRING" id="37360.A0A0G4IU95"/>
<dbReference type="InterPro" id="IPR011545">
    <property type="entry name" value="DEAD/DEAH_box_helicase_dom"/>
</dbReference>
<dbReference type="EC" id="3.6.4.13" evidence="1"/>
<evidence type="ECO:0000256" key="7">
    <source>
        <dbReference type="PROSITE-ProRule" id="PRU00552"/>
    </source>
</evidence>
<reference evidence="14 15" key="1">
    <citation type="submission" date="2015-02" db="EMBL/GenBank/DDBJ databases">
        <authorList>
            <person name="Chooi Y.-H."/>
        </authorList>
    </citation>
    <scope>NUCLEOTIDE SEQUENCE [LARGE SCALE GENOMIC DNA]</scope>
    <source>
        <strain evidence="14">E3</strain>
    </source>
</reference>
<dbReference type="PROSITE" id="PS00039">
    <property type="entry name" value="DEAD_ATP_HELICASE"/>
    <property type="match status" value="1"/>
</dbReference>
<keyword evidence="4 8" id="KW-0347">Helicase</keyword>
<protein>
    <recommendedName>
        <fullName evidence="1">RNA helicase</fullName>
        <ecNumber evidence="1">3.6.4.13</ecNumber>
    </recommendedName>
</protein>
<comment type="similarity">
    <text evidence="6">Belongs to the DEAD box helicase family. DDX46/PRP5 subfamily.</text>
</comment>
<dbReference type="PROSITE" id="PS51192">
    <property type="entry name" value="HELICASE_ATP_BIND_1"/>
    <property type="match status" value="1"/>
</dbReference>
<dbReference type="PROSITE" id="PS51195">
    <property type="entry name" value="Q_MOTIF"/>
    <property type="match status" value="1"/>
</dbReference>
<feature type="domain" description="Helicase ATP-binding" evidence="11">
    <location>
        <begin position="173"/>
        <end position="351"/>
    </location>
</feature>
<dbReference type="SMART" id="SM00490">
    <property type="entry name" value="HELICc"/>
    <property type="match status" value="1"/>
</dbReference>
<evidence type="ECO:0000256" key="6">
    <source>
        <dbReference type="ARBA" id="ARBA00038511"/>
    </source>
</evidence>
<dbReference type="CDD" id="cd18787">
    <property type="entry name" value="SF2_C_DEAD"/>
    <property type="match status" value="1"/>
</dbReference>
<feature type="region of interest" description="Disordered" evidence="10">
    <location>
        <begin position="1"/>
        <end position="24"/>
    </location>
</feature>
<proteinExistence type="inferred from homology"/>
<dbReference type="InterPro" id="IPR056149">
    <property type="entry name" value="PRP5/DDX46/KHDC4_KH"/>
</dbReference>
<dbReference type="GO" id="GO:0003724">
    <property type="term" value="F:RNA helicase activity"/>
    <property type="evidence" value="ECO:0007669"/>
    <property type="project" value="UniProtKB-EC"/>
</dbReference>
<evidence type="ECO:0000256" key="10">
    <source>
        <dbReference type="SAM" id="MobiDB-lite"/>
    </source>
</evidence>
<evidence type="ECO:0000256" key="1">
    <source>
        <dbReference type="ARBA" id="ARBA00012552"/>
    </source>
</evidence>
<dbReference type="InterPro" id="IPR000629">
    <property type="entry name" value="RNA-helicase_DEAD-box_CS"/>
</dbReference>
<dbReference type="PANTHER" id="PTHR47958">
    <property type="entry name" value="ATP-DEPENDENT RNA HELICASE DBP3"/>
    <property type="match status" value="1"/>
</dbReference>
<gene>
    <name evidence="14" type="ORF">PBRA_007032</name>
</gene>
<feature type="domain" description="DEAD-box RNA helicase Q" evidence="13">
    <location>
        <begin position="142"/>
        <end position="170"/>
    </location>
</feature>
<organism evidence="14 15">
    <name type="scientific">Plasmodiophora brassicae</name>
    <name type="common">Clubroot disease agent</name>
    <dbReference type="NCBI Taxonomy" id="37360"/>
    <lineage>
        <taxon>Eukaryota</taxon>
        <taxon>Sar</taxon>
        <taxon>Rhizaria</taxon>
        <taxon>Endomyxa</taxon>
        <taxon>Phytomyxea</taxon>
        <taxon>Plasmodiophorida</taxon>
        <taxon>Plasmodiophoridae</taxon>
        <taxon>Plasmodiophora</taxon>
    </lineage>
</organism>
<feature type="short sequence motif" description="Q motif" evidence="7">
    <location>
        <begin position="142"/>
        <end position="170"/>
    </location>
</feature>
<dbReference type="Pfam" id="PF00271">
    <property type="entry name" value="Helicase_C"/>
    <property type="match status" value="1"/>
</dbReference>
<accession>A0A0G4IU95</accession>
<dbReference type="InterPro" id="IPR001650">
    <property type="entry name" value="Helicase_C-like"/>
</dbReference>
<feature type="domain" description="Helicase C-terminal" evidence="12">
    <location>
        <begin position="378"/>
        <end position="523"/>
    </location>
</feature>
<evidence type="ECO:0000313" key="14">
    <source>
        <dbReference type="EMBL" id="CEO98918.1"/>
    </source>
</evidence>
<keyword evidence="2 8" id="KW-0547">Nucleotide-binding</keyword>
<dbReference type="GO" id="GO:0016787">
    <property type="term" value="F:hydrolase activity"/>
    <property type="evidence" value="ECO:0007669"/>
    <property type="project" value="UniProtKB-KW"/>
</dbReference>
<evidence type="ECO:0000313" key="15">
    <source>
        <dbReference type="Proteomes" id="UP000039324"/>
    </source>
</evidence>
<dbReference type="CDD" id="cd17953">
    <property type="entry name" value="DEADc_DDX46"/>
    <property type="match status" value="1"/>
</dbReference>
<evidence type="ECO:0000256" key="8">
    <source>
        <dbReference type="RuleBase" id="RU000492"/>
    </source>
</evidence>
<dbReference type="InterPro" id="IPR027417">
    <property type="entry name" value="P-loop_NTPase"/>
</dbReference>
<evidence type="ECO:0000256" key="3">
    <source>
        <dbReference type="ARBA" id="ARBA00022801"/>
    </source>
</evidence>
<evidence type="ECO:0000259" key="11">
    <source>
        <dbReference type="PROSITE" id="PS51192"/>
    </source>
</evidence>
<evidence type="ECO:0000256" key="2">
    <source>
        <dbReference type="ARBA" id="ARBA00022741"/>
    </source>
</evidence>
<dbReference type="Gene3D" id="3.40.50.300">
    <property type="entry name" value="P-loop containing nucleotide triphosphate hydrolases"/>
    <property type="match status" value="2"/>
</dbReference>
<evidence type="ECO:0000256" key="4">
    <source>
        <dbReference type="ARBA" id="ARBA00022806"/>
    </source>
</evidence>
<dbReference type="OrthoDB" id="196131at2759"/>
<keyword evidence="15" id="KW-1185">Reference proteome</keyword>
<dbReference type="GO" id="GO:0003676">
    <property type="term" value="F:nucleic acid binding"/>
    <property type="evidence" value="ECO:0007669"/>
    <property type="project" value="InterPro"/>
</dbReference>
<keyword evidence="9" id="KW-0175">Coiled coil</keyword>
<keyword evidence="3 8" id="KW-0378">Hydrolase</keyword>
<evidence type="ECO:0000259" key="12">
    <source>
        <dbReference type="PROSITE" id="PS51194"/>
    </source>
</evidence>
<evidence type="ECO:0000256" key="5">
    <source>
        <dbReference type="ARBA" id="ARBA00022840"/>
    </source>
</evidence>
<dbReference type="SMART" id="SM00487">
    <property type="entry name" value="DEXDc"/>
    <property type="match status" value="1"/>
</dbReference>
<feature type="coiled-coil region" evidence="9">
    <location>
        <begin position="577"/>
        <end position="609"/>
    </location>
</feature>
<dbReference type="SUPFAM" id="SSF52540">
    <property type="entry name" value="P-loop containing nucleoside triphosphate hydrolases"/>
    <property type="match status" value="2"/>
</dbReference>
<dbReference type="EMBL" id="CDSF01000088">
    <property type="protein sequence ID" value="CEO98918.1"/>
    <property type="molecule type" value="Genomic_DNA"/>
</dbReference>
<keyword evidence="5 8" id="KW-0067">ATP-binding</keyword>
<dbReference type="Proteomes" id="UP000039324">
    <property type="component" value="Unassembled WGS sequence"/>
</dbReference>
<evidence type="ECO:0000259" key="13">
    <source>
        <dbReference type="PROSITE" id="PS51195"/>
    </source>
</evidence>
<sequence length="779" mass="87031">MQTVAQPEEPQPTMEERSKDESLAIDPLDAFMQTLTDDTAAQPAAPKEEERYFGAQEVFSEEDFDQEGDEGMTWMQQREKKFRKKEIKRVDHSKMAYISFRKNFYVEPKEIREMTEEEVAAFRRDELEGVAVRGKNCPRPIRRWTQCGLSDTTLQLLQKFGYSAPFPIQAQAIPVIMSGRDCIACAKTGSGKTLAFVLPMIRHILDQPPLKDQDGPVALILAPTRELAIQIHNEVRKFCKPVNLRSVCCYGGAAVSEQIAALKRGAEIIVATPGRFIDMLSCNQGRVTNLRRVTYVVLDEADRMFDLGFEPQISAIVVNVRPDRQTVMFSATFPKQIEGLAKKTLKNPVEIIIGGRSVASNTVVQAVEVMEMNQKHRRLLQLLGEWYEKGSILIFVDRQESVDQMYRDLTASGYLCLALHGGMDQCDRDYTILDFKKQVRTVMVATSVAARGLDIKELILVINYNVPNHYEDYVHRVGRTGRAGTTGWAFTFITPEEERYAPDMVKALEAANLPVSDELRNLAQTFKAKVDAGEVKFASNSGYSTKGFKFDEEEAQLKMKEQARQKRSFGLAEDLEVEDEEKEADDKRKAAENAERKELEEELAAASATTPAAASIASQIAGIKAAIEAAKQTTDAEAKMKLIAAAKANAAALALKIAMESGTAGHGASDGTATGVDEDYHCEELDINDYPQNARWKVTARAGLNEIHEKWNVSVTTRGTYVPVGRTPGIGERKLYLMIEGHSKMDVILAKKEIRRLLEEAAIQSKPEDREQYSKYTVV</sequence>
<dbReference type="Pfam" id="PF00270">
    <property type="entry name" value="DEAD"/>
    <property type="match status" value="1"/>
</dbReference>